<dbReference type="KEGG" id="bban:J4G43_025905"/>
<dbReference type="EMBL" id="CP088280">
    <property type="protein sequence ID" value="UGX98206.1"/>
    <property type="molecule type" value="Genomic_DNA"/>
</dbReference>
<reference evidence="2" key="2">
    <citation type="submission" date="2020-06" db="EMBL/GenBank/DDBJ databases">
        <title>Whole Genome Sequence of Bradyrhizobium sp. Strain 323S2.</title>
        <authorList>
            <person name="Bromfield E.S.P."/>
        </authorList>
    </citation>
    <scope>NUCLEOTIDE SEQUENCE [LARGE SCALE GENOMIC DNA]</scope>
    <source>
        <strain evidence="2">323S2</strain>
    </source>
</reference>
<dbReference type="EMBL" id="JACBFH010000001">
    <property type="protein sequence ID" value="NYY94972.1"/>
    <property type="molecule type" value="Genomic_DNA"/>
</dbReference>
<organism evidence="2">
    <name type="scientific">Bradyrhizobium barranii subsp. barranii</name>
    <dbReference type="NCBI Taxonomy" id="2823807"/>
    <lineage>
        <taxon>Bacteria</taxon>
        <taxon>Pseudomonadati</taxon>
        <taxon>Pseudomonadota</taxon>
        <taxon>Alphaproteobacteria</taxon>
        <taxon>Hyphomicrobiales</taxon>
        <taxon>Nitrobacteraceae</taxon>
        <taxon>Bradyrhizobium</taxon>
        <taxon>Bradyrhizobium barranii</taxon>
    </lineage>
</organism>
<dbReference type="EMBL" id="JAGEMI010000001">
    <property type="protein sequence ID" value="MBO1864612.1"/>
    <property type="molecule type" value="Genomic_DNA"/>
</dbReference>
<evidence type="ECO:0000313" key="1">
    <source>
        <dbReference type="EMBL" id="MBO1864612.1"/>
    </source>
</evidence>
<reference evidence="4 5" key="1">
    <citation type="journal article" date="2017" name="Syst. Appl. Microbiol.">
        <title>Soybeans inoculated with root zone soils of Canadian native legumes harbour diverse and novel Bradyrhizobium spp. that possess agricultural potential.</title>
        <authorList>
            <person name="Bromfield E.S.P."/>
            <person name="Cloutier S."/>
            <person name="Tambong J.T."/>
            <person name="Tran Thi T.V."/>
        </authorList>
    </citation>
    <scope>NUCLEOTIDE SEQUENCE [LARGE SCALE GENOMIC DNA]</scope>
    <source>
        <strain evidence="4 5">323S2</strain>
    </source>
</reference>
<evidence type="ECO:0000313" key="6">
    <source>
        <dbReference type="Proteomes" id="UP000664702"/>
    </source>
</evidence>
<name>A0A7Z0QLN7_9BRAD</name>
<dbReference type="AlphaFoldDB" id="A0A7Z0QLN7"/>
<dbReference type="Proteomes" id="UP000664702">
    <property type="component" value="Chromosome"/>
</dbReference>
<reference evidence="5 6" key="4">
    <citation type="journal article" date="2022" name="Int. J. Syst. Evol. Microbiol.">
        <title>Strains of Bradyrhizobium barranii sp. nov. associated with legumes native to Canada are symbionts of soybeans and belong to different subspecies (subsp. barranii subsp. nov. and subsp. apii subsp. nov.) and symbiovars (sv. glycinearum and sv. septentrionale).</title>
        <authorList>
            <person name="Bromfield E.S.P."/>
            <person name="Cloutier S."/>
            <person name="Wasai-Hara S."/>
            <person name="Minamisawa K."/>
        </authorList>
    </citation>
    <scope>NUCLEOTIDE SEQUENCE [LARGE SCALE GENOMIC DNA]</scope>
    <source>
        <strain evidence="6">144S4</strain>
        <strain evidence="3 5">323S2</strain>
    </source>
</reference>
<protein>
    <submittedName>
        <fullName evidence="2">Uncharacterized protein</fullName>
    </submittedName>
</protein>
<sequence length="80" mass="8374">MDYIAGNAGQLPGHGRRSIGQVWLRHQDGVRGDISIGLLRACLVMANATICTFGSIALSPSPFRAFHAHAAFAAISGSPL</sequence>
<gene>
    <name evidence="4" type="ORF">G6321_00025010</name>
    <name evidence="2" type="ORF">G6321_43205</name>
    <name evidence="3" type="ORF">J4G43_025905</name>
    <name evidence="1" type="ORF">J4G43_27905</name>
</gene>
<proteinExistence type="predicted"/>
<accession>A0A7Z0QLN7</accession>
<dbReference type="EMBL" id="CP086136">
    <property type="protein sequence ID" value="UEM08259.1"/>
    <property type="molecule type" value="Genomic_DNA"/>
</dbReference>
<evidence type="ECO:0000313" key="4">
    <source>
        <dbReference type="EMBL" id="UGX98206.1"/>
    </source>
</evidence>
<evidence type="ECO:0000313" key="3">
    <source>
        <dbReference type="EMBL" id="UEM08259.1"/>
    </source>
</evidence>
<dbReference type="RefSeq" id="WP_166341529.1">
    <property type="nucleotide sequence ID" value="NZ_CP086136.1"/>
</dbReference>
<evidence type="ECO:0000313" key="5">
    <source>
        <dbReference type="Proteomes" id="UP000564836"/>
    </source>
</evidence>
<reference evidence="1" key="3">
    <citation type="submission" date="2021-03" db="EMBL/GenBank/DDBJ databases">
        <title>Whole Genome Sequence of Bradyrhizobium sp. Strain 144S4.</title>
        <authorList>
            <person name="Bromfield E.S.P."/>
            <person name="Cloutier S."/>
        </authorList>
    </citation>
    <scope>NUCLEOTIDE SEQUENCE [LARGE SCALE GENOMIC DNA]</scope>
    <source>
        <strain evidence="1">144S4</strain>
    </source>
</reference>
<evidence type="ECO:0000313" key="2">
    <source>
        <dbReference type="EMBL" id="NYY94972.1"/>
    </source>
</evidence>
<dbReference type="Proteomes" id="UP000564836">
    <property type="component" value="Chromosome"/>
</dbReference>